<evidence type="ECO:0000256" key="1">
    <source>
        <dbReference type="SAM" id="MobiDB-lite"/>
    </source>
</evidence>
<dbReference type="InterPro" id="IPR036410">
    <property type="entry name" value="HSP_DnaJ_Cys-rich_dom_sf"/>
</dbReference>
<feature type="region of interest" description="Disordered" evidence="1">
    <location>
        <begin position="90"/>
        <end position="119"/>
    </location>
</feature>
<proteinExistence type="predicted"/>
<dbReference type="SUPFAM" id="SSF57938">
    <property type="entry name" value="DnaJ/Hsp40 cysteine-rich domain"/>
    <property type="match status" value="1"/>
</dbReference>
<evidence type="ECO:0000313" key="3">
    <source>
        <dbReference type="Proteomes" id="UP001205105"/>
    </source>
</evidence>
<protein>
    <submittedName>
        <fullName evidence="2">Uncharacterized protein</fullName>
    </submittedName>
</protein>
<name>A0AAD5DS92_9CHLO</name>
<evidence type="ECO:0000313" key="2">
    <source>
        <dbReference type="EMBL" id="KAI7843362.1"/>
    </source>
</evidence>
<dbReference type="AlphaFoldDB" id="A0AAD5DS92"/>
<feature type="region of interest" description="Disordered" evidence="1">
    <location>
        <begin position="201"/>
        <end position="227"/>
    </location>
</feature>
<dbReference type="EMBL" id="JADXDR010000040">
    <property type="protein sequence ID" value="KAI7843362.1"/>
    <property type="molecule type" value="Genomic_DNA"/>
</dbReference>
<keyword evidence="3" id="KW-1185">Reference proteome</keyword>
<organism evidence="2 3">
    <name type="scientific">Chlorella ohadii</name>
    <dbReference type="NCBI Taxonomy" id="2649997"/>
    <lineage>
        <taxon>Eukaryota</taxon>
        <taxon>Viridiplantae</taxon>
        <taxon>Chlorophyta</taxon>
        <taxon>core chlorophytes</taxon>
        <taxon>Trebouxiophyceae</taxon>
        <taxon>Chlorellales</taxon>
        <taxon>Chlorellaceae</taxon>
        <taxon>Chlorella clade</taxon>
        <taxon>Chlorella</taxon>
    </lineage>
</organism>
<comment type="caution">
    <text evidence="2">The sequence shown here is derived from an EMBL/GenBank/DDBJ whole genome shotgun (WGS) entry which is preliminary data.</text>
</comment>
<feature type="compositionally biased region" description="Low complexity" evidence="1">
    <location>
        <begin position="97"/>
        <end position="114"/>
    </location>
</feature>
<reference evidence="2" key="1">
    <citation type="submission" date="2020-11" db="EMBL/GenBank/DDBJ databases">
        <title>Chlorella ohadii genome sequencing and assembly.</title>
        <authorList>
            <person name="Murik O."/>
            <person name="Treves H."/>
            <person name="Kedem I."/>
            <person name="Shotland Y."/>
            <person name="Kaplan A."/>
        </authorList>
    </citation>
    <scope>NUCLEOTIDE SEQUENCE</scope>
    <source>
        <strain evidence="2">1</strain>
    </source>
</reference>
<sequence length="227" mass="23023">MAADAEALTASFSADEQRLIADLRSKYSTGTHLAAPAPAQLPSAAAPTAAAQPHGCQLCAECHGTGTVVAAYNHRTLERCCTQCVGQGTVRTDDSTHSGTHGSGSSSHGRNSSRSADERLAGWEAELEALKQSLAGVADSTELQLKAALILELERAAARLRKSIPAAKQADQMGTAGDHHAEQHVAIADPAADTSAAAAAAAAAAEQQGPAEAEAEATHTANAVPCS</sequence>
<dbReference type="Proteomes" id="UP001205105">
    <property type="component" value="Unassembled WGS sequence"/>
</dbReference>
<accession>A0AAD5DS92</accession>
<gene>
    <name evidence="2" type="ORF">COHA_003058</name>
</gene>